<dbReference type="InterPro" id="IPR001638">
    <property type="entry name" value="Solute-binding_3/MltF_N"/>
</dbReference>
<feature type="chain" id="PRO_5037064780" evidence="3">
    <location>
        <begin position="22"/>
        <end position="254"/>
    </location>
</feature>
<evidence type="ECO:0000313" key="5">
    <source>
        <dbReference type="EMBL" id="GHG01390.1"/>
    </source>
</evidence>
<organism evidence="5 6">
    <name type="scientific">Thalassotalea marina</name>
    <dbReference type="NCBI Taxonomy" id="1673741"/>
    <lineage>
        <taxon>Bacteria</taxon>
        <taxon>Pseudomonadati</taxon>
        <taxon>Pseudomonadota</taxon>
        <taxon>Gammaproteobacteria</taxon>
        <taxon>Alteromonadales</taxon>
        <taxon>Colwelliaceae</taxon>
        <taxon>Thalassotalea</taxon>
    </lineage>
</organism>
<gene>
    <name evidence="5" type="ORF">GCM10017161_32590</name>
</gene>
<reference evidence="5" key="1">
    <citation type="journal article" date="2014" name="Int. J. Syst. Evol. Microbiol.">
        <title>Complete genome sequence of Corynebacterium casei LMG S-19264T (=DSM 44701T), isolated from a smear-ripened cheese.</title>
        <authorList>
            <consortium name="US DOE Joint Genome Institute (JGI-PGF)"/>
            <person name="Walter F."/>
            <person name="Albersmeier A."/>
            <person name="Kalinowski J."/>
            <person name="Ruckert C."/>
        </authorList>
    </citation>
    <scope>NUCLEOTIDE SEQUENCE</scope>
    <source>
        <strain evidence="5">KCTC 42731</strain>
    </source>
</reference>
<dbReference type="EMBL" id="BNCK01000008">
    <property type="protein sequence ID" value="GHG01390.1"/>
    <property type="molecule type" value="Genomic_DNA"/>
</dbReference>
<dbReference type="PANTHER" id="PTHR35936">
    <property type="entry name" value="MEMBRANE-BOUND LYTIC MUREIN TRANSGLYCOSYLASE F"/>
    <property type="match status" value="1"/>
</dbReference>
<keyword evidence="2 3" id="KW-0732">Signal</keyword>
<evidence type="ECO:0000256" key="1">
    <source>
        <dbReference type="ARBA" id="ARBA00010333"/>
    </source>
</evidence>
<evidence type="ECO:0000256" key="3">
    <source>
        <dbReference type="SAM" id="SignalP"/>
    </source>
</evidence>
<comment type="similarity">
    <text evidence="1">Belongs to the bacterial solute-binding protein 3 family.</text>
</comment>
<proteinExistence type="inferred from homology"/>
<dbReference type="PANTHER" id="PTHR35936:SF25">
    <property type="entry name" value="ABC TRANSPORTER SUBSTRATE-BINDING PROTEIN"/>
    <property type="match status" value="1"/>
</dbReference>
<evidence type="ECO:0000259" key="4">
    <source>
        <dbReference type="Pfam" id="PF00497"/>
    </source>
</evidence>
<feature type="domain" description="Solute-binding protein family 3/N-terminal" evidence="4">
    <location>
        <begin position="31"/>
        <end position="241"/>
    </location>
</feature>
<reference evidence="5" key="2">
    <citation type="submission" date="2020-09" db="EMBL/GenBank/DDBJ databases">
        <authorList>
            <person name="Sun Q."/>
            <person name="Kim S."/>
        </authorList>
    </citation>
    <scope>NUCLEOTIDE SEQUENCE</scope>
    <source>
        <strain evidence="5">KCTC 42731</strain>
    </source>
</reference>
<dbReference type="Gene3D" id="3.40.190.10">
    <property type="entry name" value="Periplasmic binding protein-like II"/>
    <property type="match status" value="2"/>
</dbReference>
<feature type="signal peptide" evidence="3">
    <location>
        <begin position="1"/>
        <end position="21"/>
    </location>
</feature>
<name>A0A919BPM9_9GAMM</name>
<dbReference type="Proteomes" id="UP000623842">
    <property type="component" value="Unassembled WGS sequence"/>
</dbReference>
<accession>A0A919BPM9</accession>
<keyword evidence="6" id="KW-1185">Reference proteome</keyword>
<dbReference type="SUPFAM" id="SSF53850">
    <property type="entry name" value="Periplasmic binding protein-like II"/>
    <property type="match status" value="1"/>
</dbReference>
<comment type="caution">
    <text evidence="5">The sequence shown here is derived from an EMBL/GenBank/DDBJ whole genome shotgun (WGS) entry which is preliminary data.</text>
</comment>
<sequence length="254" mass="29533">MLINKKIIFMYLLFTMPTVTAKEALDIVVGLERPPYIIEENAQGFELELVNAVLNRLDKAANYLFVPFGRSEKMLMNDSIDGMTTTNAYMISNKEQLTNPYVIYQNVAISLSENNLSIEQIQDLGNYSIATFEEAHKVLGEEFTQAIERSPMYTQVVDRLSQLELLFRNRVDVIVMDINIFNYFYAINKTHFNEQAFEVHDIFPKMHYQMAFKDLKLVSDFNHAYQEFIQSTEFSKLQSKYKMLLAEIPEQNAP</sequence>
<protein>
    <submittedName>
        <fullName evidence="5">Polar amino acid ABC transporter</fullName>
    </submittedName>
</protein>
<dbReference type="Pfam" id="PF00497">
    <property type="entry name" value="SBP_bac_3"/>
    <property type="match status" value="1"/>
</dbReference>
<dbReference type="AlphaFoldDB" id="A0A919BPM9"/>
<evidence type="ECO:0000256" key="2">
    <source>
        <dbReference type="ARBA" id="ARBA00022729"/>
    </source>
</evidence>
<evidence type="ECO:0000313" key="6">
    <source>
        <dbReference type="Proteomes" id="UP000623842"/>
    </source>
</evidence>